<organism evidence="2 3">
    <name type="scientific">Tritrichomonas musculus</name>
    <dbReference type="NCBI Taxonomy" id="1915356"/>
    <lineage>
        <taxon>Eukaryota</taxon>
        <taxon>Metamonada</taxon>
        <taxon>Parabasalia</taxon>
        <taxon>Tritrichomonadida</taxon>
        <taxon>Tritrichomonadidae</taxon>
        <taxon>Tritrichomonas</taxon>
    </lineage>
</organism>
<feature type="compositionally biased region" description="Polar residues" evidence="1">
    <location>
        <begin position="613"/>
        <end position="626"/>
    </location>
</feature>
<feature type="region of interest" description="Disordered" evidence="1">
    <location>
        <begin position="682"/>
        <end position="704"/>
    </location>
</feature>
<name>A0ABR2LA25_9EUKA</name>
<dbReference type="EMBL" id="JAPFFF010000001">
    <property type="protein sequence ID" value="KAK8900187.1"/>
    <property type="molecule type" value="Genomic_DNA"/>
</dbReference>
<gene>
    <name evidence="2" type="ORF">M9Y10_002510</name>
</gene>
<feature type="region of interest" description="Disordered" evidence="1">
    <location>
        <begin position="588"/>
        <end position="670"/>
    </location>
</feature>
<evidence type="ECO:0000313" key="3">
    <source>
        <dbReference type="Proteomes" id="UP001470230"/>
    </source>
</evidence>
<sequence length="1722" mass="200056">MFSWQSSFFLQFIIDNYEKEVDDEEREKFIKALVSYHSPELMMKFISAKGNPQMLSPNVSYNLYSIIIDYIMDVDYQISSYMLIQIIDYLMKVLTIRQAPKLFQKIEPFFFVVFGNTFHKYSDQEIEKLYQSLKGISLLPLSFFSFSPLSHSINQNHKMQKIFKKQKHILSNQTNGSVNNNNDSNNKNFIATETFSVLVNSADSYLNSPRLANIWIESLSAIFRSEAKIDFDLLIIYSLCDKISMTTSSNQTNSSSNSNVQNFTWDYEYMPLYFKAHFFDSLSYFLSPMNSLQIAKTHFFRLADQINNSCTVEDLSSLIQYSKHLIELRIANETSSFTVDMICEIIFSSILPHFRKSKKLEDTFNEFCDMLDNRKLEDFVNTHFTTCSISAQQYLISHFPNNEQDIEVLFKEPIDSELIHLYVSSSYNIHLSNSNILKYLVHFFEYTKLEDFRYLIPMYKINPYLFCAKVIQYMSICDNFEKMNFLLSFLMSDDNSDNRDHQNECPIVIYSSSVDKDINQNNSTSNDSTSIISLDSAFLSVLYEAIQFPSNQKIKFFYCFLDYLRQCRQYSTNNSYSPNTIAKALNQKIDSSSSSSQDLQTNESISRKDEKSPQTPKNLSSSTPKSKNNDNLERTPIRTPKMTRRLSIDEQSTPQESQQQYKTKDFHDGKHLTLSIPKRRLSDADSPCLSQNSPYGLHSPFSPLNSSIQKEINQTKTSLVRQSSRDAFSTPRGNKTFKRKFKSKYFDIRNHYTQMKNNDDSMNHCFYIKELVNSVKFWDESLLSLLYTKIANGDFHFGVLVSFFTKTLSVINQIGKIISTSSRLLKLFFATTLTMNNDFISEIMKYVFFHGDLIAFRIELVLHSLLATQSLKKIDDTIYELLKIGFSNRYYDLTCSVISSLFKINYKKSSKENGDKSDNECSEDEAENNDDLVNNCKITNLNLYGSGYFNTKTIPIIVSDPEEVLAIMCENYDKCNSVVFINALKSILKTCYETGKFKLSSEKVMKIVSHSLVEASVSFSNNNPNNDDSIESIFLSIPTKHKINKEYFTSLRNIFLKELRMKHTNEIGYFRCLKRVSQILSFDEMKPLLCRLFLNICVDPQNKEIQNVIYETLQILFKTETDNDLSSVTDDDLTHFLDNIDEHFAQKIIQDMFDTINFQDELEKESLFFCFRRLSNLYPKALMTARPPVIPQIITTYSYIDSPPSLSSKPSDMEDAEYYSNSDSELDSDISEPKETTRNSEYSKLGLKFGDIFQMLAESDLVLFFNQLTLSPKCSFFDRIILDLCQCEDKDFQLFACIENEFSELIDQTINFKFIFQILSNYIQYQPNIRNNDFIELNPKVIASLLFIIFLCISESFIQNNSDIIDMLKEPINHLEVLISLPLMPFNSFNSFDKTIEIIPLPIFSNKVILAFLAKCVKLHSSKHHEHLEKLIDTMISSFSQNDQVFQNLISIYSNPKLCFSHSHYQPKIERILSSQKKIQSLVDSSENVDKNHIIKNIFDIAFEMKSFNVALNCVIAINETKFYEEFLININNFCTIPDNDDKKEIRIEITPKFLLCIQKAINCGILKNEIIVSNILDFVQKDVFSQNRLSLNIFDICLLPNDSNSNTENIFKKLFFYFVGKGSFYKYVQFSIDSLKEFKQLKEIKPYELEIIFYIMINLIGIKEDQIDSILSEFFSHLLEYPLNKEALALSRSIVKQYEENQFTLTFPTISITPKDDMYHI</sequence>
<evidence type="ECO:0000256" key="1">
    <source>
        <dbReference type="SAM" id="MobiDB-lite"/>
    </source>
</evidence>
<dbReference type="Proteomes" id="UP001470230">
    <property type="component" value="Unassembled WGS sequence"/>
</dbReference>
<feature type="region of interest" description="Disordered" evidence="1">
    <location>
        <begin position="1204"/>
        <end position="1237"/>
    </location>
</feature>
<reference evidence="2 3" key="1">
    <citation type="submission" date="2024-04" db="EMBL/GenBank/DDBJ databases">
        <title>Tritrichomonas musculus Genome.</title>
        <authorList>
            <person name="Alves-Ferreira E."/>
            <person name="Grigg M."/>
            <person name="Lorenzi H."/>
            <person name="Galac M."/>
        </authorList>
    </citation>
    <scope>NUCLEOTIDE SEQUENCE [LARGE SCALE GENOMIC DNA]</scope>
    <source>
        <strain evidence="2 3">EAF2021</strain>
    </source>
</reference>
<protein>
    <submittedName>
        <fullName evidence="2">Uncharacterized protein</fullName>
    </submittedName>
</protein>
<comment type="caution">
    <text evidence="2">The sequence shown here is derived from an EMBL/GenBank/DDBJ whole genome shotgun (WGS) entry which is preliminary data.</text>
</comment>
<evidence type="ECO:0000313" key="2">
    <source>
        <dbReference type="EMBL" id="KAK8900187.1"/>
    </source>
</evidence>
<keyword evidence="3" id="KW-1185">Reference proteome</keyword>
<feature type="compositionally biased region" description="Polar residues" evidence="1">
    <location>
        <begin position="649"/>
        <end position="661"/>
    </location>
</feature>
<proteinExistence type="predicted"/>
<accession>A0ABR2LA25</accession>
<feature type="compositionally biased region" description="Basic and acidic residues" evidence="1">
    <location>
        <begin position="627"/>
        <end position="636"/>
    </location>
</feature>